<dbReference type="PANTHER" id="PTHR20974:SF0">
    <property type="entry name" value="UPF0585 PROTEIN CG18661"/>
    <property type="match status" value="1"/>
</dbReference>
<evidence type="ECO:0000313" key="2">
    <source>
        <dbReference type="Proteomes" id="UP001525890"/>
    </source>
</evidence>
<dbReference type="GO" id="GO:0032259">
    <property type="term" value="P:methylation"/>
    <property type="evidence" value="ECO:0007669"/>
    <property type="project" value="UniProtKB-KW"/>
</dbReference>
<dbReference type="InterPro" id="IPR010342">
    <property type="entry name" value="DUF938"/>
</dbReference>
<dbReference type="InterPro" id="IPR029063">
    <property type="entry name" value="SAM-dependent_MTases_sf"/>
</dbReference>
<keyword evidence="2" id="KW-1185">Reference proteome</keyword>
<dbReference type="RefSeq" id="WP_368008914.1">
    <property type="nucleotide sequence ID" value="NZ_JAMXFF010000050.1"/>
</dbReference>
<keyword evidence="1" id="KW-0489">Methyltransferase</keyword>
<comment type="caution">
    <text evidence="1">The sequence shown here is derived from an EMBL/GenBank/DDBJ whole genome shotgun (WGS) entry which is preliminary data.</text>
</comment>
<accession>A0ABT2MZM6</accession>
<dbReference type="Proteomes" id="UP001525890">
    <property type="component" value="Unassembled WGS sequence"/>
</dbReference>
<protein>
    <submittedName>
        <fullName evidence="1">Class I SAM-dependent methyltransferase</fullName>
    </submittedName>
</protein>
<keyword evidence="1" id="KW-0808">Transferase</keyword>
<dbReference type="EMBL" id="JAMXFF010000050">
    <property type="protein sequence ID" value="MCT7969450.1"/>
    <property type="molecule type" value="Genomic_DNA"/>
</dbReference>
<evidence type="ECO:0000313" key="1">
    <source>
        <dbReference type="EMBL" id="MCT7969450.1"/>
    </source>
</evidence>
<sequence length="216" mass="23900">MNHPNDARRFAPATQRNREPILKVLRRVLPPTGTVLEVASGSGEHAIFFAPRLKPRFWQPSEAEPMLRESILAWMKEVPSDNLFPPIPLNVAESVWSIESPENSQVNVSEITAMIAINLIHISPFTATLGLMAGAGRILPMGGILYLYGPYKRGGKHTAPSNQSFDEMLQQQNPEWGVRNLEEVEAVALENGLNLLEIVEMPANNLSVVFRREGGG</sequence>
<reference evidence="1 2" key="1">
    <citation type="journal article" date="2022" name="Front. Microbiol.">
        <title>High genomic differentiation and limited gene flow indicate recent cryptic speciation within the genus Laspinema (cyanobacteria).</title>
        <authorList>
            <person name="Stanojkovic A."/>
            <person name="Skoupy S."/>
            <person name="Skaloud P."/>
            <person name="Dvorak P."/>
        </authorList>
    </citation>
    <scope>NUCLEOTIDE SEQUENCE [LARGE SCALE GENOMIC DNA]</scope>
    <source>
        <strain evidence="1 2">D2a</strain>
    </source>
</reference>
<dbReference type="Pfam" id="PF06080">
    <property type="entry name" value="DUF938"/>
    <property type="match status" value="1"/>
</dbReference>
<name>A0ABT2MZM6_9CYAN</name>
<organism evidence="1 2">
    <name type="scientific">Laspinema palackyanum D2a</name>
    <dbReference type="NCBI Taxonomy" id="2953684"/>
    <lineage>
        <taxon>Bacteria</taxon>
        <taxon>Bacillati</taxon>
        <taxon>Cyanobacteriota</taxon>
        <taxon>Cyanophyceae</taxon>
        <taxon>Oscillatoriophycideae</taxon>
        <taxon>Oscillatoriales</taxon>
        <taxon>Laspinemataceae</taxon>
        <taxon>Laspinema</taxon>
        <taxon>Laspinema palackyanum</taxon>
    </lineage>
</organism>
<dbReference type="SUPFAM" id="SSF53335">
    <property type="entry name" value="S-adenosyl-L-methionine-dependent methyltransferases"/>
    <property type="match status" value="1"/>
</dbReference>
<gene>
    <name evidence="1" type="ORF">NG799_24340</name>
</gene>
<dbReference type="PANTHER" id="PTHR20974">
    <property type="entry name" value="UPF0585 PROTEIN CG18661"/>
    <property type="match status" value="1"/>
</dbReference>
<proteinExistence type="predicted"/>
<dbReference type="GO" id="GO:0008168">
    <property type="term" value="F:methyltransferase activity"/>
    <property type="evidence" value="ECO:0007669"/>
    <property type="project" value="UniProtKB-KW"/>
</dbReference>